<accession>A0ABP5X4K9</accession>
<dbReference type="InterPro" id="IPR052016">
    <property type="entry name" value="Bact_Sigma-Reg"/>
</dbReference>
<dbReference type="EMBL" id="BAAARW010000028">
    <property type="protein sequence ID" value="GAA2444668.1"/>
    <property type="molecule type" value="Genomic_DNA"/>
</dbReference>
<evidence type="ECO:0000313" key="3">
    <source>
        <dbReference type="EMBL" id="GAA2444668.1"/>
    </source>
</evidence>
<dbReference type="SUPFAM" id="SSF55785">
    <property type="entry name" value="PYP-like sensor domain (PAS domain)"/>
    <property type="match status" value="1"/>
</dbReference>
<reference evidence="4" key="1">
    <citation type="journal article" date="2019" name="Int. J. Syst. Evol. Microbiol.">
        <title>The Global Catalogue of Microorganisms (GCM) 10K type strain sequencing project: providing services to taxonomists for standard genome sequencing and annotation.</title>
        <authorList>
            <consortium name="The Broad Institute Genomics Platform"/>
            <consortium name="The Broad Institute Genome Sequencing Center for Infectious Disease"/>
            <person name="Wu L."/>
            <person name="Ma J."/>
        </authorList>
    </citation>
    <scope>NUCLEOTIDE SEQUENCE [LARGE SCALE GENOMIC DNA]</scope>
    <source>
        <strain evidence="4">JCM 3325</strain>
    </source>
</reference>
<name>A0ABP5X4K9_9ACTN</name>
<dbReference type="SUPFAM" id="SSF55781">
    <property type="entry name" value="GAF domain-like"/>
    <property type="match status" value="1"/>
</dbReference>
<dbReference type="Pfam" id="PF01590">
    <property type="entry name" value="GAF"/>
    <property type="match status" value="1"/>
</dbReference>
<dbReference type="SUPFAM" id="SSF81606">
    <property type="entry name" value="PP2C-like"/>
    <property type="match status" value="1"/>
</dbReference>
<dbReference type="Pfam" id="PF13581">
    <property type="entry name" value="HATPase_c_2"/>
    <property type="match status" value="1"/>
</dbReference>
<dbReference type="InterPro" id="IPR001932">
    <property type="entry name" value="PPM-type_phosphatase-like_dom"/>
</dbReference>
<sequence length="694" mass="74581">MQSSTRILILGMDASGRILQFDRNAAAVLAENPEDLLGVRLGEVIPGAQDPLDEALRFERERTTMLTIESRQGATYDAVVTVHPMSGGDADIRGGARNTAPILAGGAGGTALRNDAAPAALAVIRVPVPLADRFLDPAVIRRALLEDSLPRLGSTLDLELLARGLMSVLVPNFCNSGGLLLMESLVDADEDPPQSQDGTSPLLRRMAVAADDGDQAWDATFPTGEVLSYPDGTPYVRCIETGAPVLVGLGGEGAARIADRWRRPPVADLLKGASMLILPIFADGTMLGFFVCTRNVAHRPFDAYDIEIGMEFASRAAIFIESARRYGRERATALTLQRSMLPTDLSAPSSVEVHHRYLPGSRLIEVGGDWYESIALPGGRVALVVGDVAGHGVRAAVTMGRLRTAIQTLAALDLPPAEALERLDSLMNTLGEREPHFATCAYVVYDAVSGRCEVASAGHLPPLLAPPNDDAAFLDVPPAPPLGIGDGPIVTREFTVEDGTLLFLYTDGLVENRARDIDDGLARLRRTFARGAAARPLEDLCQATLDGVFDDQHRDDIAMLVARLRRIPADDHVSWELPADPAAVRRARGLVRARLGHWGLAELSPATELLASELVTNAIRHAGEDRITLRLVREGGLVCEVYDSSDGRPRIRHQDGADPAESGRGLHVVGRLSQRWGVRRTATGKAVWCEQELP</sequence>
<dbReference type="InterPro" id="IPR003018">
    <property type="entry name" value="GAF"/>
</dbReference>
<evidence type="ECO:0000259" key="2">
    <source>
        <dbReference type="SMART" id="SM00331"/>
    </source>
</evidence>
<dbReference type="Proteomes" id="UP001501231">
    <property type="component" value="Unassembled WGS sequence"/>
</dbReference>
<dbReference type="CDD" id="cd16936">
    <property type="entry name" value="HATPase_RsbW-like"/>
    <property type="match status" value="1"/>
</dbReference>
<dbReference type="InterPro" id="IPR003594">
    <property type="entry name" value="HATPase_dom"/>
</dbReference>
<protein>
    <recommendedName>
        <fullName evidence="2">PPM-type phosphatase domain-containing protein</fullName>
    </recommendedName>
</protein>
<organism evidence="3 4">
    <name type="scientific">Actinomadura vinacea</name>
    <dbReference type="NCBI Taxonomy" id="115336"/>
    <lineage>
        <taxon>Bacteria</taxon>
        <taxon>Bacillati</taxon>
        <taxon>Actinomycetota</taxon>
        <taxon>Actinomycetes</taxon>
        <taxon>Streptosporangiales</taxon>
        <taxon>Thermomonosporaceae</taxon>
        <taxon>Actinomadura</taxon>
    </lineage>
</organism>
<dbReference type="Gene3D" id="3.60.40.10">
    <property type="entry name" value="PPM-type phosphatase domain"/>
    <property type="match status" value="1"/>
</dbReference>
<dbReference type="Pfam" id="PF07228">
    <property type="entry name" value="SpoIIE"/>
    <property type="match status" value="1"/>
</dbReference>
<feature type="domain" description="PPM-type phosphatase" evidence="2">
    <location>
        <begin position="348"/>
        <end position="564"/>
    </location>
</feature>
<keyword evidence="4" id="KW-1185">Reference proteome</keyword>
<dbReference type="InterPro" id="IPR029016">
    <property type="entry name" value="GAF-like_dom_sf"/>
</dbReference>
<gene>
    <name evidence="3" type="ORF">GCM10010191_71700</name>
</gene>
<evidence type="ECO:0000313" key="4">
    <source>
        <dbReference type="Proteomes" id="UP001501231"/>
    </source>
</evidence>
<proteinExistence type="predicted"/>
<dbReference type="Gene3D" id="3.30.450.40">
    <property type="match status" value="1"/>
</dbReference>
<dbReference type="SUPFAM" id="SSF55874">
    <property type="entry name" value="ATPase domain of HSP90 chaperone/DNA topoisomerase II/histidine kinase"/>
    <property type="match status" value="1"/>
</dbReference>
<dbReference type="InterPro" id="IPR035965">
    <property type="entry name" value="PAS-like_dom_sf"/>
</dbReference>
<dbReference type="InterPro" id="IPR036457">
    <property type="entry name" value="PPM-type-like_dom_sf"/>
</dbReference>
<dbReference type="Gene3D" id="3.30.565.10">
    <property type="entry name" value="Histidine kinase-like ATPase, C-terminal domain"/>
    <property type="match status" value="1"/>
</dbReference>
<comment type="caution">
    <text evidence="3">The sequence shown here is derived from an EMBL/GenBank/DDBJ whole genome shotgun (WGS) entry which is preliminary data.</text>
</comment>
<dbReference type="PANTHER" id="PTHR43156:SF2">
    <property type="entry name" value="STAGE II SPORULATION PROTEIN E"/>
    <property type="match status" value="1"/>
</dbReference>
<evidence type="ECO:0000256" key="1">
    <source>
        <dbReference type="ARBA" id="ARBA00022801"/>
    </source>
</evidence>
<keyword evidence="1" id="KW-0378">Hydrolase</keyword>
<dbReference type="PANTHER" id="PTHR43156">
    <property type="entry name" value="STAGE II SPORULATION PROTEIN E-RELATED"/>
    <property type="match status" value="1"/>
</dbReference>
<dbReference type="SMART" id="SM00331">
    <property type="entry name" value="PP2C_SIG"/>
    <property type="match status" value="1"/>
</dbReference>
<dbReference type="InterPro" id="IPR036890">
    <property type="entry name" value="HATPase_C_sf"/>
</dbReference>